<sequence length="1579" mass="172939">MADSITQPSWIPIIQPSLFHQVMKKYGYVSADFNCSIVYGPKPAFFEDGQSLASIHYHVDACFWKGNTFIDGATFLVPSKLPEARSQCYSVDLDDTTGVHHVTLRKAALQTGLPLIRLSNANFSSHDVEFSNGEMMTVPKRQTRKTPSKVYEWESSIAQARPVRNIVRQIQFGMFGQDSEVDEVEHVHDQTISTPAGSDSSITGFGRVVGQQTADDQSRLSNFTQSIIHVVSGGSAASSSIGAEVSDAAAQAQEYIESSVDTQLSDNSSISRRSSAGSQGNGDPTSTVPTSPASSTVSTLPFWKSALANLPRVPIAPGKPSYTTKALALEVQKHDDLGKTDDQEQTVFRRLSWGLRISDRQLLHWDEIQDGESPYLEKFPAPRNGLVMTQEGQIDVAEDVSNNVQSSLTSAPLTSKPVEALPSFYTNETYISQCFDALDVVRIELVGRTHSRLFPLDLVLEAKGKQHATDAPKIQQFPPVSDELDVEIAIDSASGELYLRPKMSAPSMVVQSISATTGTNVAAGSSVPAQDQPSSDSAWQPHRLEDIDLTAVFNQGATELDDEEVYAEPSTIASHVIGSRLAQTQYIPSEYADHVEYMIQAHPFVPRIVVEANEYWNFIKVSINGTWYAQGCPKGFLPRRSLFENDSDAVFRELLGLGSKPQAVVERPQDLRVGFPVHHFNLIDQPVFQDSRNPSAVSYWAVIASYRKKQIEDGVSWKAVVSSQAAKWVDPCTLDRGVEIPDARQNSRALRDFVTGQTTIRYLPCGTWIWDEYDSDQEIPEVMSTETREAMLNASSAANTFHGLQRPYFITPYVGDINVNDDGTGQRSLRLKQGREWKTSESRSSTNLRLVDNGTVRVYSFKGMGKPRVFEVLEKYETADILVIDMPFKAEPANALEETPNEAGADEIEDESSEAETELDEELAVDHETVNYVNTSTSLMVIKSPAAEKPPKDLVQAPVEDNAQWSLKSVLKQLVREAAEKAAENSDKSNPPDFQTVTHDDVGALRDTRKANVAPVDSEPDQYLAEVLGPNPNASKMVSGQGSVLRTADFIETSESPVPSERLLSKQVQTDLELEAAPPPVHRVANSELAHWSSFPQRIMRGEWNHNTIGEESEEKERDPGLDVDSLAMIPDCAERFNLAYTLDRTIVDPEFDEHVAMLLGPGVLAQKFMSGQGVIPFTTSGMMTLLGPGAVGKMMDGYGIPRATRGMTFLGTGAVPDIAYAILAESDGATLLFSDSVDNPMPRWGGIPSTTDSTDTRESPIPSGRNLSPMKMFSSALDQPKTPPQSPEAVETLGVWEDDGKGGFRSPGKHCPQYVTKDLNSQGDDVSVFDSRTEEAPAAAQTAFYQALVLANAKAKFTVADRATNFEDEEVSWTPVRSKLVVLSPIQENSQTPIQRIRPPTAPRLPWNPNFMHGSHRTRLPARKQAFSSAERAVAKPLSAESSKTHSRNTSFSSEETSTESGYTHTRNTSVSITSSSPEAVSTENGNTHTRNTSLSEARSLEEDFNNERAVREIVKREGSAASRMTHFDSPVTVTVALGAAALGDALASPPVQHEAKGHTSHYLLVIAIAVAFLWPFV</sequence>
<evidence type="ECO:0000313" key="2">
    <source>
        <dbReference type="EMBL" id="KAF6229145.1"/>
    </source>
</evidence>
<evidence type="ECO:0000313" key="3">
    <source>
        <dbReference type="Proteomes" id="UP000593566"/>
    </source>
</evidence>
<feature type="region of interest" description="Disordered" evidence="1">
    <location>
        <begin position="1424"/>
        <end position="1505"/>
    </location>
</feature>
<evidence type="ECO:0000256" key="1">
    <source>
        <dbReference type="SAM" id="MobiDB-lite"/>
    </source>
</evidence>
<name>A0A8H6FIG1_9LECA</name>
<proteinExistence type="predicted"/>
<gene>
    <name evidence="2" type="ORF">HO133_007260</name>
</gene>
<feature type="compositionally biased region" description="Low complexity" evidence="1">
    <location>
        <begin position="265"/>
        <end position="295"/>
    </location>
</feature>
<dbReference type="Proteomes" id="UP000593566">
    <property type="component" value="Unassembled WGS sequence"/>
</dbReference>
<feature type="compositionally biased region" description="Polar residues" evidence="1">
    <location>
        <begin position="1463"/>
        <end position="1498"/>
    </location>
</feature>
<dbReference type="EMBL" id="JACCJB010000003">
    <property type="protein sequence ID" value="KAF6229145.1"/>
    <property type="molecule type" value="Genomic_DNA"/>
</dbReference>
<reference evidence="2 3" key="1">
    <citation type="journal article" date="2020" name="Genomics">
        <title>Complete, high-quality genomes from long-read metagenomic sequencing of two wolf lichen thalli reveals enigmatic genome architecture.</title>
        <authorList>
            <person name="McKenzie S.K."/>
            <person name="Walston R.F."/>
            <person name="Allen J.L."/>
        </authorList>
    </citation>
    <scope>NUCLEOTIDE SEQUENCE [LARGE SCALE GENOMIC DNA]</scope>
    <source>
        <strain evidence="2">WasteWater1</strain>
    </source>
</reference>
<accession>A0A8H6FIG1</accession>
<comment type="caution">
    <text evidence="2">The sequence shown here is derived from an EMBL/GenBank/DDBJ whole genome shotgun (WGS) entry which is preliminary data.</text>
</comment>
<feature type="compositionally biased region" description="Acidic residues" evidence="1">
    <location>
        <begin position="904"/>
        <end position="916"/>
    </location>
</feature>
<protein>
    <submittedName>
        <fullName evidence="2">Uncharacterized protein</fullName>
    </submittedName>
</protein>
<dbReference type="RefSeq" id="XP_037156787.1">
    <property type="nucleotide sequence ID" value="XM_037298152.1"/>
</dbReference>
<dbReference type="GeneID" id="59335659"/>
<feature type="region of interest" description="Disordered" evidence="1">
    <location>
        <begin position="897"/>
        <end position="916"/>
    </location>
</feature>
<feature type="region of interest" description="Disordered" evidence="1">
    <location>
        <begin position="1246"/>
        <end position="1268"/>
    </location>
</feature>
<keyword evidence="3" id="KW-1185">Reference proteome</keyword>
<feature type="compositionally biased region" description="Low complexity" evidence="1">
    <location>
        <begin position="1451"/>
        <end position="1462"/>
    </location>
</feature>
<feature type="region of interest" description="Disordered" evidence="1">
    <location>
        <begin position="259"/>
        <end position="295"/>
    </location>
</feature>
<organism evidence="2 3">
    <name type="scientific">Letharia lupina</name>
    <dbReference type="NCBI Taxonomy" id="560253"/>
    <lineage>
        <taxon>Eukaryota</taxon>
        <taxon>Fungi</taxon>
        <taxon>Dikarya</taxon>
        <taxon>Ascomycota</taxon>
        <taxon>Pezizomycotina</taxon>
        <taxon>Lecanoromycetes</taxon>
        <taxon>OSLEUM clade</taxon>
        <taxon>Lecanoromycetidae</taxon>
        <taxon>Lecanorales</taxon>
        <taxon>Lecanorineae</taxon>
        <taxon>Parmeliaceae</taxon>
        <taxon>Letharia</taxon>
    </lineage>
</organism>